<name>A0A481ZEA0_9VIRU</name>
<organism evidence="1">
    <name type="scientific">Pithovirus LCPAC406</name>
    <dbReference type="NCBI Taxonomy" id="2506599"/>
    <lineage>
        <taxon>Viruses</taxon>
        <taxon>Pithoviruses</taxon>
    </lineage>
</organism>
<sequence length="216" mass="24934">MEDEEHYCEEDNVYTKNEFSYITAKSRCSVDFDSIKIDDHIKEQAKIICIALTANMLPKRIARVKHLQFISIFFAYQKLGIPVQPLDIVDKFEDMTKQDMLTAFHSYNELETGYRPDNIDVTVEDILKIYCDRLDISNMYKDVVLVTERIFKKDSNIKLKNMVQVAAGALLLHFLKINGVSFESGEKLEVIVARLTHKSPETIKSLSKKIFVIDNS</sequence>
<accession>A0A481ZEA0</accession>
<protein>
    <submittedName>
        <fullName evidence="1">Transcription initiation factor IIB</fullName>
    </submittedName>
</protein>
<keyword evidence="1" id="KW-0648">Protein biosynthesis</keyword>
<gene>
    <name evidence="1" type="ORF">LCPAC406_00590</name>
</gene>
<dbReference type="EMBL" id="MK500604">
    <property type="protein sequence ID" value="QBK93745.1"/>
    <property type="molecule type" value="Genomic_DNA"/>
</dbReference>
<reference evidence="1" key="1">
    <citation type="journal article" date="2019" name="MBio">
        <title>Virus Genomes from Deep Sea Sediments Expand the Ocean Megavirome and Support Independent Origins of Viral Gigantism.</title>
        <authorList>
            <person name="Backstrom D."/>
            <person name="Yutin N."/>
            <person name="Jorgensen S.L."/>
            <person name="Dharamshi J."/>
            <person name="Homa F."/>
            <person name="Zaremba-Niedwiedzka K."/>
            <person name="Spang A."/>
            <person name="Wolf Y.I."/>
            <person name="Koonin E.V."/>
            <person name="Ettema T.J."/>
        </authorList>
    </citation>
    <scope>NUCLEOTIDE SEQUENCE</scope>
</reference>
<keyword evidence="1" id="KW-0396">Initiation factor</keyword>
<proteinExistence type="predicted"/>
<evidence type="ECO:0000313" key="1">
    <source>
        <dbReference type="EMBL" id="QBK93745.1"/>
    </source>
</evidence>